<accession>A0A381THX8</accession>
<dbReference type="PANTHER" id="PTHR36842:SF1">
    <property type="entry name" value="PROTEIN TOLB"/>
    <property type="match status" value="1"/>
</dbReference>
<dbReference type="InterPro" id="IPR011659">
    <property type="entry name" value="WD40"/>
</dbReference>
<comment type="similarity">
    <text evidence="1">Belongs to the TolB family.</text>
</comment>
<dbReference type="Gene3D" id="2.30.40.10">
    <property type="entry name" value="Urease, subunit C, domain 1"/>
    <property type="match status" value="2"/>
</dbReference>
<organism evidence="3">
    <name type="scientific">marine metagenome</name>
    <dbReference type="NCBI Taxonomy" id="408172"/>
    <lineage>
        <taxon>unclassified sequences</taxon>
        <taxon>metagenomes</taxon>
        <taxon>ecological metagenomes</taxon>
    </lineage>
</organism>
<dbReference type="Gene3D" id="3.20.20.140">
    <property type="entry name" value="Metal-dependent hydrolases"/>
    <property type="match status" value="2"/>
</dbReference>
<dbReference type="SUPFAM" id="SSF69304">
    <property type="entry name" value="Tricorn protease N-terminal domain"/>
    <property type="match status" value="2"/>
</dbReference>
<evidence type="ECO:0000259" key="2">
    <source>
        <dbReference type="Pfam" id="PF01979"/>
    </source>
</evidence>
<dbReference type="SUPFAM" id="SSF51338">
    <property type="entry name" value="Composite domain of metallo-dependent hydrolases"/>
    <property type="match status" value="1"/>
</dbReference>
<proteinExistence type="inferred from homology"/>
<sequence length="1049" mass="114328">MTSRLLFSLVAIGAFVVGAYALPGVPPRQIEVVIHEGTNLAAALSPDGETLAIDLLGSIWVIPGSNHVAHRITDELSDARQPDWAPDGERIAFQAYRDGNWHIWSIDKDGQDLRQHTFGLFDDREPAWSHDGSRIVFSSDRSGNYDIWELNVTSGLIAQITNDPMPDFAPVYAPSSSAIAYVKSGEPGGQVLVRQADGNERTVAQVEGEIAGPSFSPNGRRLIFNEIGQGSSRLLLLELGIGTSDAGPRTVSGLAEDVFPFRVAWISDNEFLYTADGKVKHQRLLQSNLDSPQQQSGETVEFEARVTFDREPYERRRRDFDSTDAQPVRGIVSPSISPAGDAVAFVAVGDLWFLPVTPTAGALDANPSGALATTGPRNLSSSSGTIPVRLTSDPFIELDPAFSPDGRHLAFVTNRAGTLDIWLRNLATGNEQQLTNLPGRELAPSFSPDGSKLAFLDEGGRVMAVEVDSGEVATLHTALRYPGRPTWSPDGRTVAVAALTPYSGRFREGRNEFLMISLDGDNDRLVSPFPHRSIGTRNYDGPVWAPDGNKIAFTASGALWVVDVNPYGEPISPARRLTNELADSPSWTADTGSIAYLNNGHLKRVNLADGHIEEIPLDLTWRRHNPVRRRLVHAGHMFDGQTDRLRADVDIVIDGHRIAAVENHSASLHEDVRQQARDESEVSQIPISDPILDASSLTVIPGLIEMHTHQSPVTHRIWLAYGVTAVREPVTNAYQAVEMREAIAADVRPGPREFFTGESFDGSRIYYSSSMALDAGAEIDLQLERASLLGYDLVKTYVRLPDAVQKRVVAGAHRYGIPVTSHELYPAMTYGADGVEHIRGTSRRGYSPKVSELNRSYQDVIDLLAASGMALTPTMGIADGSPGAGAFWLAVARDPSLLNDRRFRELFPATLVQQVTQQASDLRQDPRRQNAMVTQLIMPYGDTLRRLIARGGKVVAGTDSPIIPPGISLHTEIQNFVEGGLTPFQALQTATVWAAEALGAKEDLGTIEPGKLADLVIIDGDPLSDIRATWNIHTVIKNGKTYRLDDLLH</sequence>
<dbReference type="InterPro" id="IPR011059">
    <property type="entry name" value="Metal-dep_hydrolase_composite"/>
</dbReference>
<reference evidence="3" key="1">
    <citation type="submission" date="2018-05" db="EMBL/GenBank/DDBJ databases">
        <authorList>
            <person name="Lanie J.A."/>
            <person name="Ng W.-L."/>
            <person name="Kazmierczak K.M."/>
            <person name="Andrzejewski T.M."/>
            <person name="Davidsen T.M."/>
            <person name="Wayne K.J."/>
            <person name="Tettelin H."/>
            <person name="Glass J.I."/>
            <person name="Rusch D."/>
            <person name="Podicherti R."/>
            <person name="Tsui H.-C.T."/>
            <person name="Winkler M.E."/>
        </authorList>
    </citation>
    <scope>NUCLEOTIDE SEQUENCE</scope>
</reference>
<dbReference type="AlphaFoldDB" id="A0A381THX8"/>
<dbReference type="Gene3D" id="2.120.10.30">
    <property type="entry name" value="TolB, C-terminal domain"/>
    <property type="match status" value="2"/>
</dbReference>
<dbReference type="PANTHER" id="PTHR36842">
    <property type="entry name" value="PROTEIN TOLB HOMOLOG"/>
    <property type="match status" value="1"/>
</dbReference>
<feature type="domain" description="Amidohydrolase-related" evidence="2">
    <location>
        <begin position="699"/>
        <end position="1041"/>
    </location>
</feature>
<dbReference type="Pfam" id="PF07676">
    <property type="entry name" value="PD40"/>
    <property type="match status" value="7"/>
</dbReference>
<dbReference type="Pfam" id="PF01979">
    <property type="entry name" value="Amidohydro_1"/>
    <property type="match status" value="1"/>
</dbReference>
<evidence type="ECO:0000256" key="1">
    <source>
        <dbReference type="ARBA" id="ARBA00009820"/>
    </source>
</evidence>
<gene>
    <name evidence="3" type="ORF">METZ01_LOCUS68579</name>
</gene>
<name>A0A381THX8_9ZZZZ</name>
<protein>
    <recommendedName>
        <fullName evidence="2">Amidohydrolase-related domain-containing protein</fullName>
    </recommendedName>
</protein>
<dbReference type="InterPro" id="IPR006680">
    <property type="entry name" value="Amidohydro-rel"/>
</dbReference>
<dbReference type="InterPro" id="IPR011042">
    <property type="entry name" value="6-blade_b-propeller_TolB-like"/>
</dbReference>
<dbReference type="InterPro" id="IPR032466">
    <property type="entry name" value="Metal_Hydrolase"/>
</dbReference>
<dbReference type="EMBL" id="UINC01004627">
    <property type="protein sequence ID" value="SVA15725.1"/>
    <property type="molecule type" value="Genomic_DNA"/>
</dbReference>
<evidence type="ECO:0000313" key="3">
    <source>
        <dbReference type="EMBL" id="SVA15725.1"/>
    </source>
</evidence>
<dbReference type="GO" id="GO:0016810">
    <property type="term" value="F:hydrolase activity, acting on carbon-nitrogen (but not peptide) bonds"/>
    <property type="evidence" value="ECO:0007669"/>
    <property type="project" value="InterPro"/>
</dbReference>
<dbReference type="SUPFAM" id="SSF51556">
    <property type="entry name" value="Metallo-dependent hydrolases"/>
    <property type="match status" value="1"/>
</dbReference>